<evidence type="ECO:0000256" key="1">
    <source>
        <dbReference type="ARBA" id="ARBA00004651"/>
    </source>
</evidence>
<keyword evidence="8" id="KW-0325">Glycoprotein</keyword>
<keyword evidence="7 9" id="KW-0472">Membrane</keyword>
<evidence type="ECO:0000256" key="6">
    <source>
        <dbReference type="ARBA" id="ARBA00022989"/>
    </source>
</evidence>
<dbReference type="EMBL" id="GISG01040912">
    <property type="protein sequence ID" value="MBA4622912.1"/>
    <property type="molecule type" value="Transcribed_RNA"/>
</dbReference>
<name>A0A7C8YNR5_OPUST</name>
<dbReference type="GO" id="GO:0005886">
    <property type="term" value="C:plasma membrane"/>
    <property type="evidence" value="ECO:0007669"/>
    <property type="project" value="UniProtKB-SubCell"/>
</dbReference>
<feature type="transmembrane region" description="Helical" evidence="9">
    <location>
        <begin position="104"/>
        <end position="124"/>
    </location>
</feature>
<feature type="transmembrane region" description="Helical" evidence="9">
    <location>
        <begin position="191"/>
        <end position="216"/>
    </location>
</feature>
<comment type="caution">
    <text evidence="9">Lacks conserved residue(s) required for the propagation of feature annotation.</text>
</comment>
<keyword evidence="5 9" id="KW-0812">Transmembrane</keyword>
<dbReference type="InterPro" id="IPR006459">
    <property type="entry name" value="CASP/CASPL"/>
</dbReference>
<evidence type="ECO:0000256" key="2">
    <source>
        <dbReference type="ARBA" id="ARBA00007651"/>
    </source>
</evidence>
<comment type="subunit">
    <text evidence="3 9">Homodimer and heterodimers.</text>
</comment>
<protein>
    <recommendedName>
        <fullName evidence="9">CASP-like protein</fullName>
    </recommendedName>
</protein>
<dbReference type="PANTHER" id="PTHR33573">
    <property type="entry name" value="CASP-LIKE PROTEIN 4A4"/>
    <property type="match status" value="1"/>
</dbReference>
<dbReference type="NCBIfam" id="TIGR01569">
    <property type="entry name" value="A_tha_TIGR01569"/>
    <property type="match status" value="1"/>
</dbReference>
<sequence length="219" mass="23228">MGEAGPEGKAPAVDPSPVPTVEMGTMSGPLVLTTASPFPYGRLGRKVRPATIDGICVILRVLCLVTSVAGISLMVTAKQSSTISLYGFQVPLYSKWSLADSFEYLVGVSGAVAAHSLLQLLISVSRLRRKAAIIPSQNYAWVVYAGDQVFAYAMMSAASAASGVTSLNRTGIRHTALPNFCKPLHTFCNRVGASIAFTFLSCFLLATSAVLDVIWLTCY</sequence>
<evidence type="ECO:0000256" key="7">
    <source>
        <dbReference type="ARBA" id="ARBA00023136"/>
    </source>
</evidence>
<evidence type="ECO:0000256" key="9">
    <source>
        <dbReference type="RuleBase" id="RU361233"/>
    </source>
</evidence>
<reference evidence="11" key="2">
    <citation type="submission" date="2020-07" db="EMBL/GenBank/DDBJ databases">
        <authorList>
            <person name="Vera ALvarez R."/>
            <person name="Arias-Moreno D.M."/>
            <person name="Jimenez-Jacinto V."/>
            <person name="Jimenez-Bremont J.F."/>
            <person name="Swaminathan K."/>
            <person name="Moose S.P."/>
            <person name="Guerrero-Gonzalez M.L."/>
            <person name="Marino-Ramirez L."/>
            <person name="Landsman D."/>
            <person name="Rodriguez-Kessler M."/>
            <person name="Delgado-Sanchez P."/>
        </authorList>
    </citation>
    <scope>NUCLEOTIDE SEQUENCE</scope>
    <source>
        <tissue evidence="11">Cladode</tissue>
    </source>
</reference>
<proteinExistence type="inferred from homology"/>
<dbReference type="Pfam" id="PF04535">
    <property type="entry name" value="CASP_dom"/>
    <property type="match status" value="1"/>
</dbReference>
<organism evidence="11">
    <name type="scientific">Opuntia streptacantha</name>
    <name type="common">Prickly pear cactus</name>
    <name type="synonym">Opuntia cardona</name>
    <dbReference type="NCBI Taxonomy" id="393608"/>
    <lineage>
        <taxon>Eukaryota</taxon>
        <taxon>Viridiplantae</taxon>
        <taxon>Streptophyta</taxon>
        <taxon>Embryophyta</taxon>
        <taxon>Tracheophyta</taxon>
        <taxon>Spermatophyta</taxon>
        <taxon>Magnoliopsida</taxon>
        <taxon>eudicotyledons</taxon>
        <taxon>Gunneridae</taxon>
        <taxon>Pentapetalae</taxon>
        <taxon>Caryophyllales</taxon>
        <taxon>Cactineae</taxon>
        <taxon>Cactaceae</taxon>
        <taxon>Opuntioideae</taxon>
        <taxon>Opuntia</taxon>
    </lineage>
</organism>
<comment type="subcellular location">
    <subcellularLocation>
        <location evidence="1 9">Cell membrane</location>
        <topology evidence="1 9">Multi-pass membrane protein</topology>
    </subcellularLocation>
</comment>
<evidence type="ECO:0000256" key="5">
    <source>
        <dbReference type="ARBA" id="ARBA00022692"/>
    </source>
</evidence>
<dbReference type="InterPro" id="IPR006702">
    <property type="entry name" value="CASP_dom"/>
</dbReference>
<keyword evidence="6 9" id="KW-1133">Transmembrane helix</keyword>
<evidence type="ECO:0000256" key="3">
    <source>
        <dbReference type="ARBA" id="ARBA00011489"/>
    </source>
</evidence>
<feature type="transmembrane region" description="Helical" evidence="9">
    <location>
        <begin position="52"/>
        <end position="75"/>
    </location>
</feature>
<keyword evidence="4 9" id="KW-1003">Cell membrane</keyword>
<reference evidence="11" key="1">
    <citation type="journal article" date="2013" name="J. Plant Res.">
        <title>Effect of fungi and light on seed germination of three Opuntia species from semiarid lands of central Mexico.</title>
        <authorList>
            <person name="Delgado-Sanchez P."/>
            <person name="Jimenez-Bremont J.F."/>
            <person name="Guerrero-Gonzalez Mde L."/>
            <person name="Flores J."/>
        </authorList>
    </citation>
    <scope>NUCLEOTIDE SEQUENCE</scope>
    <source>
        <tissue evidence="11">Cladode</tissue>
    </source>
</reference>
<comment type="similarity">
    <text evidence="2 9">Belongs to the Casparian strip membrane proteins (CASP) family.</text>
</comment>
<evidence type="ECO:0000313" key="11">
    <source>
        <dbReference type="EMBL" id="MBA4622912.1"/>
    </source>
</evidence>
<dbReference type="AlphaFoldDB" id="A0A7C8YNR5"/>
<evidence type="ECO:0000256" key="4">
    <source>
        <dbReference type="ARBA" id="ARBA00022475"/>
    </source>
</evidence>
<dbReference type="PANTHER" id="PTHR33573:SF48">
    <property type="entry name" value="CASP-LIKE PROTEIN 3A1"/>
    <property type="match status" value="1"/>
</dbReference>
<accession>A0A7C8YNR5</accession>
<evidence type="ECO:0000259" key="10">
    <source>
        <dbReference type="Pfam" id="PF04535"/>
    </source>
</evidence>
<evidence type="ECO:0000256" key="8">
    <source>
        <dbReference type="ARBA" id="ARBA00023180"/>
    </source>
</evidence>
<feature type="domain" description="Casparian strip membrane protein" evidence="10">
    <location>
        <begin position="53"/>
        <end position="204"/>
    </location>
</feature>